<dbReference type="Pfam" id="PF01833">
    <property type="entry name" value="TIG"/>
    <property type="match status" value="2"/>
</dbReference>
<evidence type="ECO:0000313" key="4">
    <source>
        <dbReference type="EMBL" id="OWK36652.1"/>
    </source>
</evidence>
<dbReference type="EMBL" id="NIDE01000017">
    <property type="protein sequence ID" value="OWK36652.1"/>
    <property type="molecule type" value="Genomic_DNA"/>
</dbReference>
<dbReference type="AlphaFoldDB" id="A0A225D592"/>
<name>A0A225D592_9BACT</name>
<evidence type="ECO:0000313" key="5">
    <source>
        <dbReference type="Proteomes" id="UP000214646"/>
    </source>
</evidence>
<comment type="caution">
    <text evidence="4">The sequence shown here is derived from an EMBL/GenBank/DDBJ whole genome shotgun (WGS) entry which is preliminary data.</text>
</comment>
<feature type="region of interest" description="Disordered" evidence="2">
    <location>
        <begin position="27"/>
        <end position="55"/>
    </location>
</feature>
<feature type="domain" description="IPT/TIG" evidence="3">
    <location>
        <begin position="43"/>
        <end position="126"/>
    </location>
</feature>
<reference evidence="5" key="1">
    <citation type="submission" date="2017-06" db="EMBL/GenBank/DDBJ databases">
        <title>Genome analysis of Fimbriiglobus ruber SP5, the first member of the order Planctomycetales with confirmed chitinolytic capability.</title>
        <authorList>
            <person name="Ravin N.V."/>
            <person name="Rakitin A.L."/>
            <person name="Ivanova A.A."/>
            <person name="Beletsky A.V."/>
            <person name="Kulichevskaya I.S."/>
            <person name="Mardanov A.V."/>
            <person name="Dedysh S.N."/>
        </authorList>
    </citation>
    <scope>NUCLEOTIDE SEQUENCE [LARGE SCALE GENOMIC DNA]</scope>
    <source>
        <strain evidence="5">SP5</strain>
    </source>
</reference>
<dbReference type="InterPro" id="IPR052387">
    <property type="entry name" value="Fibrocystin"/>
</dbReference>
<dbReference type="InterPro" id="IPR014756">
    <property type="entry name" value="Ig_E-set"/>
</dbReference>
<evidence type="ECO:0000256" key="2">
    <source>
        <dbReference type="SAM" id="MobiDB-lite"/>
    </source>
</evidence>
<protein>
    <recommendedName>
        <fullName evidence="3">IPT/TIG domain-containing protein</fullName>
    </recommendedName>
</protein>
<dbReference type="PANTHER" id="PTHR46769:SF2">
    <property type="entry name" value="FIBROCYSTIN-L ISOFORM 2 PRECURSOR-RELATED"/>
    <property type="match status" value="1"/>
</dbReference>
<dbReference type="CDD" id="cd00603">
    <property type="entry name" value="IPT_PCSR"/>
    <property type="match status" value="2"/>
</dbReference>
<keyword evidence="5" id="KW-1185">Reference proteome</keyword>
<accession>A0A225D592</accession>
<dbReference type="SMART" id="SM00429">
    <property type="entry name" value="IPT"/>
    <property type="match status" value="2"/>
</dbReference>
<dbReference type="Proteomes" id="UP000214646">
    <property type="component" value="Unassembled WGS sequence"/>
</dbReference>
<evidence type="ECO:0000256" key="1">
    <source>
        <dbReference type="ARBA" id="ARBA00022729"/>
    </source>
</evidence>
<evidence type="ECO:0000259" key="3">
    <source>
        <dbReference type="SMART" id="SM00429"/>
    </source>
</evidence>
<gene>
    <name evidence="4" type="ORF">FRUB_09215</name>
</gene>
<proteinExistence type="predicted"/>
<feature type="region of interest" description="Disordered" evidence="2">
    <location>
        <begin position="211"/>
        <end position="291"/>
    </location>
</feature>
<dbReference type="InterPro" id="IPR013783">
    <property type="entry name" value="Ig-like_fold"/>
</dbReference>
<dbReference type="PANTHER" id="PTHR46769">
    <property type="entry name" value="POLYCYSTIC KIDNEY AND HEPATIC DISEASE 1 (AUTOSOMAL RECESSIVE)-LIKE 1"/>
    <property type="match status" value="1"/>
</dbReference>
<feature type="compositionally biased region" description="Polar residues" evidence="2">
    <location>
        <begin position="231"/>
        <end position="250"/>
    </location>
</feature>
<sequence>MVTAPADGAGTVDVTVTTAGGTSATGAGDHFTYLSPPPPPPAAPTVTGVSPASGSTAGGTVVDITGADLGGATAVDFGGVQGTVTTDTPTLIVVTAPADGAGTVDVTVTTAGGTSATGAGDHFTYLSPPPPPPAAPTVTGVSPASGSTAGGTVVDITGADLGGATAVDFGGVQGTVTTDTPTLIVVTAPADGAGTVDITVTTAGGTSATGAGDHFTYLSPPPPPPAAPTVTGVSPASGSTAGGPWSTSPGPTWAGPRPSTSGASRPTLWPTRPPRSWCSARPTGPARSTSR</sequence>
<dbReference type="InterPro" id="IPR002909">
    <property type="entry name" value="IPT_dom"/>
</dbReference>
<dbReference type="Gene3D" id="2.60.40.10">
    <property type="entry name" value="Immunoglobulins"/>
    <property type="match status" value="2"/>
</dbReference>
<organism evidence="4 5">
    <name type="scientific">Fimbriiglobus ruber</name>
    <dbReference type="NCBI Taxonomy" id="1908690"/>
    <lineage>
        <taxon>Bacteria</taxon>
        <taxon>Pseudomonadati</taxon>
        <taxon>Planctomycetota</taxon>
        <taxon>Planctomycetia</taxon>
        <taxon>Gemmatales</taxon>
        <taxon>Gemmataceae</taxon>
        <taxon>Fimbriiglobus</taxon>
    </lineage>
</organism>
<keyword evidence="1" id="KW-0732">Signal</keyword>
<feature type="domain" description="IPT/TIG" evidence="3">
    <location>
        <begin position="135"/>
        <end position="218"/>
    </location>
</feature>
<dbReference type="SUPFAM" id="SSF81296">
    <property type="entry name" value="E set domains"/>
    <property type="match status" value="2"/>
</dbReference>